<dbReference type="InterPro" id="IPR001789">
    <property type="entry name" value="Sig_transdc_resp-reg_receiver"/>
</dbReference>
<dbReference type="InterPro" id="IPR000792">
    <property type="entry name" value="Tscrpt_reg_LuxR_C"/>
</dbReference>
<dbReference type="RefSeq" id="WP_345026335.1">
    <property type="nucleotide sequence ID" value="NZ_BAABEY010000002.1"/>
</dbReference>
<comment type="caution">
    <text evidence="8">The sequence shown here is derived from an EMBL/GenBank/DDBJ whole genome shotgun (WGS) entry which is preliminary data.</text>
</comment>
<dbReference type="PANTHER" id="PTHR43214:SF41">
    <property type="entry name" value="NITRATE_NITRITE RESPONSE REGULATOR PROTEIN NARP"/>
    <property type="match status" value="1"/>
</dbReference>
<keyword evidence="3" id="KW-0238">DNA-binding</keyword>
<accession>A0ABP8LNJ8</accession>
<dbReference type="PRINTS" id="PR00038">
    <property type="entry name" value="HTHLUXR"/>
</dbReference>
<dbReference type="Proteomes" id="UP001501508">
    <property type="component" value="Unassembled WGS sequence"/>
</dbReference>
<feature type="domain" description="Response regulatory" evidence="7">
    <location>
        <begin position="3"/>
        <end position="119"/>
    </location>
</feature>
<evidence type="ECO:0000313" key="9">
    <source>
        <dbReference type="Proteomes" id="UP001501508"/>
    </source>
</evidence>
<gene>
    <name evidence="8" type="primary">nreC</name>
    <name evidence="8" type="ORF">GCM10023091_03930</name>
</gene>
<evidence type="ECO:0000256" key="1">
    <source>
        <dbReference type="ARBA" id="ARBA00022553"/>
    </source>
</evidence>
<evidence type="ECO:0000256" key="5">
    <source>
        <dbReference type="PROSITE-ProRule" id="PRU00169"/>
    </source>
</evidence>
<protein>
    <submittedName>
        <fullName evidence="8">Nitrate respiration regulation response regulator NreC</fullName>
    </submittedName>
</protein>
<dbReference type="InterPro" id="IPR039420">
    <property type="entry name" value="WalR-like"/>
</dbReference>
<dbReference type="EMBL" id="BAABEY010000002">
    <property type="protein sequence ID" value="GAA4432216.1"/>
    <property type="molecule type" value="Genomic_DNA"/>
</dbReference>
<reference evidence="9" key="1">
    <citation type="journal article" date="2019" name="Int. J. Syst. Evol. Microbiol.">
        <title>The Global Catalogue of Microorganisms (GCM) 10K type strain sequencing project: providing services to taxonomists for standard genome sequencing and annotation.</title>
        <authorList>
            <consortium name="The Broad Institute Genomics Platform"/>
            <consortium name="The Broad Institute Genome Sequencing Center for Infectious Disease"/>
            <person name="Wu L."/>
            <person name="Ma J."/>
        </authorList>
    </citation>
    <scope>NUCLEOTIDE SEQUENCE [LARGE SCALE GENOMIC DNA]</scope>
    <source>
        <strain evidence="9">JCM 31920</strain>
    </source>
</reference>
<evidence type="ECO:0000256" key="4">
    <source>
        <dbReference type="ARBA" id="ARBA00023163"/>
    </source>
</evidence>
<keyword evidence="2" id="KW-0805">Transcription regulation</keyword>
<dbReference type="Pfam" id="PF00196">
    <property type="entry name" value="GerE"/>
    <property type="match status" value="1"/>
</dbReference>
<dbReference type="SMART" id="SM00448">
    <property type="entry name" value="REC"/>
    <property type="match status" value="1"/>
</dbReference>
<evidence type="ECO:0000256" key="3">
    <source>
        <dbReference type="ARBA" id="ARBA00023125"/>
    </source>
</evidence>
<feature type="domain" description="HTH luxR-type" evidence="6">
    <location>
        <begin position="142"/>
        <end position="207"/>
    </location>
</feature>
<evidence type="ECO:0000313" key="8">
    <source>
        <dbReference type="EMBL" id="GAA4432216.1"/>
    </source>
</evidence>
<dbReference type="PROSITE" id="PS50043">
    <property type="entry name" value="HTH_LUXR_2"/>
    <property type="match status" value="1"/>
</dbReference>
<keyword evidence="1 5" id="KW-0597">Phosphoprotein</keyword>
<dbReference type="InterPro" id="IPR016032">
    <property type="entry name" value="Sig_transdc_resp-reg_C-effctor"/>
</dbReference>
<dbReference type="CDD" id="cd17535">
    <property type="entry name" value="REC_NarL-like"/>
    <property type="match status" value="1"/>
</dbReference>
<dbReference type="PANTHER" id="PTHR43214">
    <property type="entry name" value="TWO-COMPONENT RESPONSE REGULATOR"/>
    <property type="match status" value="1"/>
</dbReference>
<dbReference type="InterPro" id="IPR058245">
    <property type="entry name" value="NreC/VraR/RcsB-like_REC"/>
</dbReference>
<sequence>MKKIIIADDHTMFIKGMLLLLSDREQYEVIAVARNGQEVLDLLAGHTADILLLDVNMPVMNGYQATLKVRSLYPKVKIVVLSMLADESSIVKMLEAGADGYLVKNADEEELYEALATVLNNQVYIARAIRDKVSQAPVKSGSAAESVQLSSRELDISRLIIDGLTNSEIADRLYLSVRTVETHRKNILAKLNLKNTASLVKYLMDNKPFLDL</sequence>
<dbReference type="Pfam" id="PF00072">
    <property type="entry name" value="Response_reg"/>
    <property type="match status" value="1"/>
</dbReference>
<feature type="modified residue" description="4-aspartylphosphate" evidence="5">
    <location>
        <position position="54"/>
    </location>
</feature>
<dbReference type="SUPFAM" id="SSF52172">
    <property type="entry name" value="CheY-like"/>
    <property type="match status" value="1"/>
</dbReference>
<dbReference type="PROSITE" id="PS50110">
    <property type="entry name" value="RESPONSE_REGULATORY"/>
    <property type="match status" value="1"/>
</dbReference>
<dbReference type="InterPro" id="IPR011006">
    <property type="entry name" value="CheY-like_superfamily"/>
</dbReference>
<evidence type="ECO:0000259" key="7">
    <source>
        <dbReference type="PROSITE" id="PS50110"/>
    </source>
</evidence>
<evidence type="ECO:0000256" key="2">
    <source>
        <dbReference type="ARBA" id="ARBA00023015"/>
    </source>
</evidence>
<keyword evidence="4" id="KW-0804">Transcription</keyword>
<dbReference type="CDD" id="cd06170">
    <property type="entry name" value="LuxR_C_like"/>
    <property type="match status" value="1"/>
</dbReference>
<dbReference type="SUPFAM" id="SSF46894">
    <property type="entry name" value="C-terminal effector domain of the bipartite response regulators"/>
    <property type="match status" value="1"/>
</dbReference>
<name>A0ABP8LNJ8_9BACT</name>
<dbReference type="SMART" id="SM00421">
    <property type="entry name" value="HTH_LUXR"/>
    <property type="match status" value="1"/>
</dbReference>
<proteinExistence type="predicted"/>
<dbReference type="PROSITE" id="PS00622">
    <property type="entry name" value="HTH_LUXR_1"/>
    <property type="match status" value="1"/>
</dbReference>
<dbReference type="Gene3D" id="3.40.50.2300">
    <property type="match status" value="1"/>
</dbReference>
<evidence type="ECO:0000259" key="6">
    <source>
        <dbReference type="PROSITE" id="PS50043"/>
    </source>
</evidence>
<organism evidence="8 9">
    <name type="scientific">Ravibacter arvi</name>
    <dbReference type="NCBI Taxonomy" id="2051041"/>
    <lineage>
        <taxon>Bacteria</taxon>
        <taxon>Pseudomonadati</taxon>
        <taxon>Bacteroidota</taxon>
        <taxon>Cytophagia</taxon>
        <taxon>Cytophagales</taxon>
        <taxon>Spirosomataceae</taxon>
        <taxon>Ravibacter</taxon>
    </lineage>
</organism>
<keyword evidence="9" id="KW-1185">Reference proteome</keyword>